<dbReference type="Pfam" id="PF15723">
    <property type="entry name" value="MqsR_toxin"/>
    <property type="match status" value="1"/>
</dbReference>
<evidence type="ECO:0008006" key="3">
    <source>
        <dbReference type="Google" id="ProtNLM"/>
    </source>
</evidence>
<name>A0ABQ2ZEI9_9GAMM</name>
<accession>A0ABQ2ZEI9</accession>
<comment type="caution">
    <text evidence="1">The sequence shown here is derived from an EMBL/GenBank/DDBJ whole genome shotgun (WGS) entry which is preliminary data.</text>
</comment>
<dbReference type="Gene3D" id="3.30.2310.40">
    <property type="match status" value="1"/>
</dbReference>
<sequence>MVPIYDLNDVHAAARQLRIEYRGRKVMRDVANLGYELEDVADCLSKLSEAEFSKSHFRQAAPDDDEYICRYPRPDSHDGETDRLYVKFCLIDNYLVVDLGSFHLTQY</sequence>
<evidence type="ECO:0000313" key="1">
    <source>
        <dbReference type="EMBL" id="GGY10216.1"/>
    </source>
</evidence>
<dbReference type="Proteomes" id="UP000653056">
    <property type="component" value="Unassembled WGS sequence"/>
</dbReference>
<keyword evidence="2" id="KW-1185">Reference proteome</keyword>
<protein>
    <recommendedName>
        <fullName evidence="3">Type II toxin-antitoxin system MqsR family toxin</fullName>
    </recommendedName>
</protein>
<organism evidence="1 2">
    <name type="scientific">Litchfieldella qijiaojingensis</name>
    <dbReference type="NCBI Taxonomy" id="980347"/>
    <lineage>
        <taxon>Bacteria</taxon>
        <taxon>Pseudomonadati</taxon>
        <taxon>Pseudomonadota</taxon>
        <taxon>Gammaproteobacteria</taxon>
        <taxon>Oceanospirillales</taxon>
        <taxon>Halomonadaceae</taxon>
        <taxon>Litchfieldella</taxon>
    </lineage>
</organism>
<gene>
    <name evidence="1" type="ORF">GCM10007160_41770</name>
</gene>
<evidence type="ECO:0000313" key="2">
    <source>
        <dbReference type="Proteomes" id="UP000653056"/>
    </source>
</evidence>
<proteinExistence type="predicted"/>
<dbReference type="EMBL" id="BMXS01000037">
    <property type="protein sequence ID" value="GGY10216.1"/>
    <property type="molecule type" value="Genomic_DNA"/>
</dbReference>
<reference evidence="2" key="1">
    <citation type="journal article" date="2019" name="Int. J. Syst. Evol. Microbiol.">
        <title>The Global Catalogue of Microorganisms (GCM) 10K type strain sequencing project: providing services to taxonomists for standard genome sequencing and annotation.</title>
        <authorList>
            <consortium name="The Broad Institute Genomics Platform"/>
            <consortium name="The Broad Institute Genome Sequencing Center for Infectious Disease"/>
            <person name="Wu L."/>
            <person name="Ma J."/>
        </authorList>
    </citation>
    <scope>NUCLEOTIDE SEQUENCE [LARGE SCALE GENOMIC DNA]</scope>
    <source>
        <strain evidence="2">KCTC 22228</strain>
    </source>
</reference>
<dbReference type="InterPro" id="IPR038493">
    <property type="entry name" value="MqsR_sf"/>
</dbReference>
<dbReference type="InterPro" id="IPR031451">
    <property type="entry name" value="MqsR_toxin"/>
</dbReference>